<feature type="domain" description="ParB-like N-terminal" evidence="2">
    <location>
        <begin position="35"/>
        <end position="125"/>
    </location>
</feature>
<dbReference type="SMART" id="SM00470">
    <property type="entry name" value="ParB"/>
    <property type="match status" value="1"/>
</dbReference>
<sequence>MPPRKTALKPQLRNVAALLNREAPAEAEQVEQSSQSASLDKIHLPTKQPRRFFDADKLAQLIASVKEHGILEPLLVRPLKDGEYELVAGERRLRAAREVGLEAVPIVVRELDDRQAIQVALIENLQREDLNPVEETDAVLDLLAISLEITREEVTSLFYQAHRAKHRGQALGQNVLSQLETVQNVMAGVGRFSIDSFRSSRLPLLNLPENVLNVLRQGKLEYTKAQAIARVKDEGQRSKLLKQAITKNLSLNEIKAAIKELAPAVEPTHEKVLVERLGEIGKRLRKSETWGNRKKRERITKLLTELDQLTTEI</sequence>
<reference evidence="3 4" key="1">
    <citation type="submission" date="2022-04" db="EMBL/GenBank/DDBJ databases">
        <title>Positive selection, recombination, and allopatry shape intraspecific diversity of widespread and dominant cyanobacteria.</title>
        <authorList>
            <person name="Wei J."/>
            <person name="Shu W."/>
            <person name="Hu C."/>
        </authorList>
    </citation>
    <scope>NUCLEOTIDE SEQUENCE [LARGE SCALE GENOMIC DNA]</scope>
    <source>
        <strain evidence="3 4">AS-A4</strain>
    </source>
</reference>
<comment type="similarity">
    <text evidence="1">Belongs to the ParB family.</text>
</comment>
<dbReference type="RefSeq" id="WP_190452810.1">
    <property type="nucleotide sequence ID" value="NZ_JAMPLM010000091.1"/>
</dbReference>
<dbReference type="Proteomes" id="UP001476950">
    <property type="component" value="Unassembled WGS sequence"/>
</dbReference>
<dbReference type="PANTHER" id="PTHR33375:SF7">
    <property type="entry name" value="CHROMOSOME 2-PARTITIONING PROTEIN PARB-RELATED"/>
    <property type="match status" value="1"/>
</dbReference>
<dbReference type="EMBL" id="JAMPLM010000091">
    <property type="protein sequence ID" value="MEP1062790.1"/>
    <property type="molecule type" value="Genomic_DNA"/>
</dbReference>
<dbReference type="InterPro" id="IPR003115">
    <property type="entry name" value="ParB_N"/>
</dbReference>
<organism evidence="3 4">
    <name type="scientific">Stenomitos frigidus AS-A4</name>
    <dbReference type="NCBI Taxonomy" id="2933935"/>
    <lineage>
        <taxon>Bacteria</taxon>
        <taxon>Bacillati</taxon>
        <taxon>Cyanobacteriota</taxon>
        <taxon>Cyanophyceae</taxon>
        <taxon>Leptolyngbyales</taxon>
        <taxon>Leptolyngbyaceae</taxon>
        <taxon>Stenomitos</taxon>
    </lineage>
</organism>
<accession>A0ABV0KWV3</accession>
<dbReference type="SUPFAM" id="SSF109709">
    <property type="entry name" value="KorB DNA-binding domain-like"/>
    <property type="match status" value="1"/>
</dbReference>
<dbReference type="InterPro" id="IPR004437">
    <property type="entry name" value="ParB/RepB/Spo0J"/>
</dbReference>
<dbReference type="PANTHER" id="PTHR33375">
    <property type="entry name" value="CHROMOSOME-PARTITIONING PROTEIN PARB-RELATED"/>
    <property type="match status" value="1"/>
</dbReference>
<dbReference type="InterPro" id="IPR041468">
    <property type="entry name" value="HTH_ParB/Spo0J"/>
</dbReference>
<evidence type="ECO:0000313" key="4">
    <source>
        <dbReference type="Proteomes" id="UP001476950"/>
    </source>
</evidence>
<protein>
    <submittedName>
        <fullName evidence="3">ParB/RepB/Spo0J family partition protein</fullName>
    </submittedName>
</protein>
<dbReference type="InterPro" id="IPR050336">
    <property type="entry name" value="Chromosome_partition/occlusion"/>
</dbReference>
<dbReference type="Pfam" id="PF17762">
    <property type="entry name" value="HTH_ParB"/>
    <property type="match status" value="1"/>
</dbReference>
<proteinExistence type="inferred from homology"/>
<name>A0ABV0KWV3_9CYAN</name>
<gene>
    <name evidence="3" type="ORF">NDI38_30915</name>
</gene>
<dbReference type="InterPro" id="IPR036086">
    <property type="entry name" value="ParB/Sulfiredoxin_sf"/>
</dbReference>
<dbReference type="CDD" id="cd16393">
    <property type="entry name" value="SPO0J_N"/>
    <property type="match status" value="1"/>
</dbReference>
<evidence type="ECO:0000259" key="2">
    <source>
        <dbReference type="SMART" id="SM00470"/>
    </source>
</evidence>
<evidence type="ECO:0000256" key="1">
    <source>
        <dbReference type="ARBA" id="ARBA00006295"/>
    </source>
</evidence>
<keyword evidence="4" id="KW-1185">Reference proteome</keyword>
<dbReference type="SUPFAM" id="SSF110849">
    <property type="entry name" value="ParB/Sulfiredoxin"/>
    <property type="match status" value="1"/>
</dbReference>
<evidence type="ECO:0000313" key="3">
    <source>
        <dbReference type="EMBL" id="MEP1062790.1"/>
    </source>
</evidence>
<dbReference type="Gene3D" id="1.10.10.2830">
    <property type="match status" value="1"/>
</dbReference>
<dbReference type="Pfam" id="PF02195">
    <property type="entry name" value="ParB_N"/>
    <property type="match status" value="1"/>
</dbReference>
<dbReference type="NCBIfam" id="TIGR00180">
    <property type="entry name" value="parB_part"/>
    <property type="match status" value="1"/>
</dbReference>
<dbReference type="Gene3D" id="3.90.1530.30">
    <property type="match status" value="1"/>
</dbReference>
<comment type="caution">
    <text evidence="3">The sequence shown here is derived from an EMBL/GenBank/DDBJ whole genome shotgun (WGS) entry which is preliminary data.</text>
</comment>